<keyword evidence="3" id="KW-1185">Reference proteome</keyword>
<name>A0AAV6U885_9ARAC</name>
<keyword evidence="1" id="KW-0732">Signal</keyword>
<dbReference type="Proteomes" id="UP000827092">
    <property type="component" value="Unassembled WGS sequence"/>
</dbReference>
<comment type="caution">
    <text evidence="2">The sequence shown here is derived from an EMBL/GenBank/DDBJ whole genome shotgun (WGS) entry which is preliminary data.</text>
</comment>
<feature type="signal peptide" evidence="1">
    <location>
        <begin position="1"/>
        <end position="24"/>
    </location>
</feature>
<reference evidence="2 3" key="1">
    <citation type="journal article" date="2022" name="Nat. Ecol. Evol.">
        <title>A masculinizing supergene underlies an exaggerated male reproductive morph in a spider.</title>
        <authorList>
            <person name="Hendrickx F."/>
            <person name="De Corte Z."/>
            <person name="Sonet G."/>
            <person name="Van Belleghem S.M."/>
            <person name="Kostlbacher S."/>
            <person name="Vangestel C."/>
        </authorList>
    </citation>
    <scope>NUCLEOTIDE SEQUENCE [LARGE SCALE GENOMIC DNA]</scope>
    <source>
        <strain evidence="2">W744_W776</strain>
    </source>
</reference>
<protein>
    <recommendedName>
        <fullName evidence="4">Receptor ligand binding region domain-containing protein</fullName>
    </recommendedName>
</protein>
<dbReference type="AlphaFoldDB" id="A0AAV6U885"/>
<evidence type="ECO:0000256" key="1">
    <source>
        <dbReference type="SAM" id="SignalP"/>
    </source>
</evidence>
<dbReference type="SUPFAM" id="SSF53822">
    <property type="entry name" value="Periplasmic binding protein-like I"/>
    <property type="match status" value="1"/>
</dbReference>
<sequence length="236" mass="26198">MMLSCVPTAVFAVAIIIITKTAFCYHSCSQGPFTIPLDNTTTSLDNTTTSLDNTTTSLDNTTTSLDNTTTSLDNTTTTQTLNVVLLLPFNETYLAACDRVLPSVYMAFRDMKRLGVIRADVEVRVTPLDTQCDQTEGIYAALKLIETPDLFLAYLVSCDRVLPSMYMTFRDMKRLGVISADVEVRVTTLDTKCDQTTGIWVALKLTEGPDLFLVNQSQDLSTRIYYFELSDTGRTI</sequence>
<evidence type="ECO:0008006" key="4">
    <source>
        <dbReference type="Google" id="ProtNLM"/>
    </source>
</evidence>
<proteinExistence type="predicted"/>
<accession>A0AAV6U885</accession>
<feature type="chain" id="PRO_5043529405" description="Receptor ligand binding region domain-containing protein" evidence="1">
    <location>
        <begin position="25"/>
        <end position="236"/>
    </location>
</feature>
<evidence type="ECO:0000313" key="3">
    <source>
        <dbReference type="Proteomes" id="UP000827092"/>
    </source>
</evidence>
<dbReference type="InterPro" id="IPR028082">
    <property type="entry name" value="Peripla_BP_I"/>
</dbReference>
<dbReference type="Gene3D" id="1.20.5.170">
    <property type="match status" value="1"/>
</dbReference>
<dbReference type="Gene3D" id="3.40.50.2300">
    <property type="match status" value="1"/>
</dbReference>
<organism evidence="2 3">
    <name type="scientific">Oedothorax gibbosus</name>
    <dbReference type="NCBI Taxonomy" id="931172"/>
    <lineage>
        <taxon>Eukaryota</taxon>
        <taxon>Metazoa</taxon>
        <taxon>Ecdysozoa</taxon>
        <taxon>Arthropoda</taxon>
        <taxon>Chelicerata</taxon>
        <taxon>Arachnida</taxon>
        <taxon>Araneae</taxon>
        <taxon>Araneomorphae</taxon>
        <taxon>Entelegynae</taxon>
        <taxon>Araneoidea</taxon>
        <taxon>Linyphiidae</taxon>
        <taxon>Erigoninae</taxon>
        <taxon>Oedothorax</taxon>
    </lineage>
</organism>
<gene>
    <name evidence="2" type="ORF">JTE90_023746</name>
</gene>
<evidence type="ECO:0000313" key="2">
    <source>
        <dbReference type="EMBL" id="KAG8180777.1"/>
    </source>
</evidence>
<dbReference type="EMBL" id="JAFNEN010000550">
    <property type="protein sequence ID" value="KAG8180777.1"/>
    <property type="molecule type" value="Genomic_DNA"/>
</dbReference>